<proteinExistence type="predicted"/>
<evidence type="ECO:0000313" key="2">
    <source>
        <dbReference type="Proteomes" id="UP000436692"/>
    </source>
</evidence>
<comment type="caution">
    <text evidence="1">The sequence shown here is derived from an EMBL/GenBank/DDBJ whole genome shotgun (WGS) entry which is preliminary data.</text>
</comment>
<dbReference type="Proteomes" id="UP000436692">
    <property type="component" value="Unassembled WGS sequence"/>
</dbReference>
<evidence type="ECO:0000313" key="1">
    <source>
        <dbReference type="EMBL" id="MUZ55937.1"/>
    </source>
</evidence>
<name>A0AAE4W9U7_AGRVI</name>
<dbReference type="PANTHER" id="PTHR37816:SF1">
    <property type="entry name" value="TOXIN"/>
    <property type="match status" value="1"/>
</dbReference>
<organism evidence="1 2">
    <name type="scientific">Agrobacterium vitis</name>
    <name type="common">Rhizobium vitis</name>
    <dbReference type="NCBI Taxonomy" id="373"/>
    <lineage>
        <taxon>Bacteria</taxon>
        <taxon>Pseudomonadati</taxon>
        <taxon>Pseudomonadota</taxon>
        <taxon>Alphaproteobacteria</taxon>
        <taxon>Hyphomicrobiales</taxon>
        <taxon>Rhizobiaceae</taxon>
        <taxon>Rhizobium/Agrobacterium group</taxon>
        <taxon>Agrobacterium</taxon>
    </lineage>
</organism>
<dbReference type="PANTHER" id="PTHR37816">
    <property type="entry name" value="YALI0E33011P"/>
    <property type="match status" value="1"/>
</dbReference>
<dbReference type="InterPro" id="IPR052922">
    <property type="entry name" value="Cytidylate_Kinase-2"/>
</dbReference>
<accession>A0AAE4W9U7</accession>
<dbReference type="Gene3D" id="3.40.50.300">
    <property type="entry name" value="P-loop containing nucleotide triphosphate hydrolases"/>
    <property type="match status" value="1"/>
</dbReference>
<dbReference type="SUPFAM" id="SSF52540">
    <property type="entry name" value="P-loop containing nucleoside triphosphate hydrolases"/>
    <property type="match status" value="1"/>
</dbReference>
<dbReference type="EMBL" id="WPHM01000001">
    <property type="protein sequence ID" value="MUZ55937.1"/>
    <property type="molecule type" value="Genomic_DNA"/>
</dbReference>
<gene>
    <name evidence="1" type="ORF">GOZ95_00520</name>
</gene>
<dbReference type="RefSeq" id="WP_156550922.1">
    <property type="nucleotide sequence ID" value="NZ_JABAEJ010000008.1"/>
</dbReference>
<reference evidence="1 2" key="1">
    <citation type="submission" date="2019-12" db="EMBL/GenBank/DDBJ databases">
        <title>Whole-genome sequencing of Allorhizobium vitis.</title>
        <authorList>
            <person name="Gan H.M."/>
            <person name="Szegedi E."/>
            <person name="Burr T."/>
            <person name="Savka M.A."/>
        </authorList>
    </citation>
    <scope>NUCLEOTIDE SEQUENCE [LARGE SCALE GENOMIC DNA]</scope>
    <source>
        <strain evidence="1 2">CG989</strain>
    </source>
</reference>
<sequence>MKRLIVTGPNGAGKSYIAAQLAAARPDVPVISFDAIKLTNNWKQRPKSEIDAELLRVVQKNAWILEGGPSLLPHAIKYADSVMWLDPSAWLRAWRLALRPLQNIGRTRPELPAGNIDLPWEQYKFAARSLRKSAEFRDNISKQLAVADGVRIWHIRNAHDLASAINEWRNTPH</sequence>
<dbReference type="AlphaFoldDB" id="A0AAE4W9U7"/>
<dbReference type="InterPro" id="IPR027417">
    <property type="entry name" value="P-loop_NTPase"/>
</dbReference>
<protein>
    <submittedName>
        <fullName evidence="1">DNA topology modulation protein FlaR</fullName>
    </submittedName>
</protein>